<dbReference type="InterPro" id="IPR051162">
    <property type="entry name" value="T4SS_component"/>
</dbReference>
<organism evidence="3 4">
    <name type="scientific">Plantactinospora soyae</name>
    <dbReference type="NCBI Taxonomy" id="1544732"/>
    <lineage>
        <taxon>Bacteria</taxon>
        <taxon>Bacillati</taxon>
        <taxon>Actinomycetota</taxon>
        <taxon>Actinomycetes</taxon>
        <taxon>Micromonosporales</taxon>
        <taxon>Micromonosporaceae</taxon>
        <taxon>Plantactinospora</taxon>
    </lineage>
</organism>
<dbReference type="EMBL" id="JADBEB010000001">
    <property type="protein sequence ID" value="MBE1490624.1"/>
    <property type="molecule type" value="Genomic_DNA"/>
</dbReference>
<dbReference type="InterPro" id="IPR002789">
    <property type="entry name" value="HerA_central"/>
</dbReference>
<evidence type="ECO:0000259" key="2">
    <source>
        <dbReference type="Pfam" id="PF01935"/>
    </source>
</evidence>
<dbReference type="PANTHER" id="PTHR30121:SF6">
    <property type="entry name" value="SLR6007 PROTEIN"/>
    <property type="match status" value="1"/>
</dbReference>
<accession>A0A927MA25</accession>
<dbReference type="Proteomes" id="UP000649753">
    <property type="component" value="Unassembled WGS sequence"/>
</dbReference>
<dbReference type="Gene3D" id="3.40.50.300">
    <property type="entry name" value="P-loop containing nucleotide triphosphate hydrolases"/>
    <property type="match status" value="2"/>
</dbReference>
<dbReference type="AlphaFoldDB" id="A0A927MA25"/>
<keyword evidence="4" id="KW-1185">Reference proteome</keyword>
<dbReference type="SUPFAM" id="SSF52540">
    <property type="entry name" value="P-loop containing nucleoside triphosphate hydrolases"/>
    <property type="match status" value="1"/>
</dbReference>
<dbReference type="Pfam" id="PF01935">
    <property type="entry name" value="DUF87"/>
    <property type="match status" value="1"/>
</dbReference>
<dbReference type="RefSeq" id="WP_318783506.1">
    <property type="nucleotide sequence ID" value="NZ_JADBEB010000001.1"/>
</dbReference>
<evidence type="ECO:0000313" key="3">
    <source>
        <dbReference type="EMBL" id="MBE1490624.1"/>
    </source>
</evidence>
<comment type="caution">
    <text evidence="3">The sequence shown here is derived from an EMBL/GenBank/DDBJ whole genome shotgun (WGS) entry which is preliminary data.</text>
</comment>
<sequence length="980" mass="105322">MSATGEAVLARLCRVVEVYAEPPQPGAPQPAGAGHDPDRPRRHAAVVAEYHAGAHLSQPPAPLLFGWYRPVAGGPVTVLTTARPATTIGAGPVALSFPPGTRGYRQPADDPSALLGTLPAWTRLAGIVDGLLVGQRAEVPEPGARPNLADTLLSAWHAPFGWLLVAQPVPPAELRREAERVASAERDSRSRTSSPEHAVRAIRLEHRHHELRAAEATGLWRVRLLAGGTSPAEAMAVAGLLGAATDLTGLPYALVPDPVVTDLPTALHADVTGTDATGTAATVSFLASSLLVASVARPPSVEVPGVRVVPRSSFDVTPETDNGGDDTGAFARAGRDSGIDLGQVLDRDGVPAGRLRLPLASLNRHTFVCGATGGGKSQTIRHLLEGADAAGLPWLVVEPAKAEYRQLATRLGADRVIAIRPGDPDVPPVGLNPLEPAAGFPLQTHLDLVRALFLAAFEAEEPFPQVLAAALTRCYEEQGWDLPLSAARTPGHRPRYPTLGDLQRTAEHVVADIGYGQEITDNVRGFVRVRLSSLRLGTTGRFFEGGHPLDFPRLLHRNVVVEIEDVGDDRDKAFLMGTLLIRLVEHLRVAQRTDPASFRSGLRHLSVFEEAHRLLRRTEHPGPVAHAVELFAALLAEIRAYGEGLVIAEQIPSKLAPDVIKNTAVKVMHRLPAQDDREAVGATVNLTEAQSEYLVTLRPGTGAVFTDGMDHPLLVVVPDGTDRERSDTPAGTAPVDVLIGRRSATCGIDCRSVPCDLRQLRYAQHLLHDRPLLVVWAELAVLGHLTGWGSPLPDDDLRAEVAALPRRLRHCALSHAVDAAVAARACALGRIASPDELAAHVLGTLPGLPGRTVRCAHEEPQWLATPYRWVLILDELNQTRQADPDHPAHPRTQEWNAAYGVNIPHTPCGRQFALVHGWFDADQRNRTVRRTVVFGAEHRPALETAIGVGPGEPGWNERVDDVLGRFVKCTWPARYLMAGR</sequence>
<gene>
    <name evidence="3" type="ORF">H4W31_006262</name>
</gene>
<evidence type="ECO:0000313" key="4">
    <source>
        <dbReference type="Proteomes" id="UP000649753"/>
    </source>
</evidence>
<feature type="compositionally biased region" description="Basic and acidic residues" evidence="1">
    <location>
        <begin position="176"/>
        <end position="190"/>
    </location>
</feature>
<evidence type="ECO:0000256" key="1">
    <source>
        <dbReference type="SAM" id="MobiDB-lite"/>
    </source>
</evidence>
<reference evidence="3" key="1">
    <citation type="submission" date="2020-10" db="EMBL/GenBank/DDBJ databases">
        <title>Sequencing the genomes of 1000 actinobacteria strains.</title>
        <authorList>
            <person name="Klenk H.-P."/>
        </authorList>
    </citation>
    <scope>NUCLEOTIDE SEQUENCE</scope>
    <source>
        <strain evidence="3">DSM 46832</strain>
    </source>
</reference>
<feature type="domain" description="Helicase HerA central" evidence="2">
    <location>
        <begin position="339"/>
        <end position="433"/>
    </location>
</feature>
<feature type="region of interest" description="Disordered" evidence="1">
    <location>
        <begin position="176"/>
        <end position="197"/>
    </location>
</feature>
<protein>
    <recommendedName>
        <fullName evidence="2">Helicase HerA central domain-containing protein</fullName>
    </recommendedName>
</protein>
<proteinExistence type="predicted"/>
<name>A0A927MA25_9ACTN</name>
<dbReference type="InterPro" id="IPR027417">
    <property type="entry name" value="P-loop_NTPase"/>
</dbReference>
<dbReference type="PANTHER" id="PTHR30121">
    <property type="entry name" value="UNCHARACTERIZED PROTEIN YJGR-RELATED"/>
    <property type="match status" value="1"/>
</dbReference>